<reference evidence="1" key="1">
    <citation type="submission" date="2020-10" db="EMBL/GenBank/DDBJ databases">
        <title>Genome Sequence of Monilinia vaccinii-corymbosi Sheds Light on Mummy Berry Disease Infection of Blueberry and Mating Type.</title>
        <authorList>
            <person name="Yow A.G."/>
            <person name="Zhang Y."/>
            <person name="Bansal K."/>
            <person name="Eacker S.M."/>
            <person name="Sullivan S."/>
            <person name="Liachko I."/>
            <person name="Cubeta M.A."/>
            <person name="Rollins J.A."/>
            <person name="Ashrafi H."/>
        </authorList>
    </citation>
    <scope>NUCLEOTIDE SEQUENCE</scope>
    <source>
        <strain evidence="1">RL-1</strain>
    </source>
</reference>
<dbReference type="InterPro" id="IPR015915">
    <property type="entry name" value="Kelch-typ_b-propeller"/>
</dbReference>
<dbReference type="EMBL" id="CP063406">
    <property type="protein sequence ID" value="QSZ31615.1"/>
    <property type="molecule type" value="Genomic_DNA"/>
</dbReference>
<dbReference type="OrthoDB" id="10251809at2759"/>
<dbReference type="AlphaFoldDB" id="A0A8A3P144"/>
<gene>
    <name evidence="1" type="ORF">DSL72_001182</name>
</gene>
<dbReference type="Gene3D" id="2.120.10.80">
    <property type="entry name" value="Kelch-type beta propeller"/>
    <property type="match status" value="1"/>
</dbReference>
<name>A0A8A3P144_9HELO</name>
<proteinExistence type="predicted"/>
<accession>A0A8A3P144</accession>
<dbReference type="InterPro" id="IPR011043">
    <property type="entry name" value="Gal_Oxase/kelch_b-propeller"/>
</dbReference>
<dbReference type="Proteomes" id="UP000672032">
    <property type="component" value="Chromosome 2"/>
</dbReference>
<sequence length="152" mass="16701">MLGRWQSNASNPAWSGPPLATRGMIKYDYQMGTWTNDTGPDQTGSAEGVMLYLPASRIGILVYFGGIQTPYKIETVVLSPMDQIHIYDIQSSQRYTQKATGEIPGDRRRFCAGATWAADRSSYNIYLYGGAGFGANASGYDDIYILSLPSFT</sequence>
<organism evidence="1 2">
    <name type="scientific">Monilinia vaccinii-corymbosi</name>
    <dbReference type="NCBI Taxonomy" id="61207"/>
    <lineage>
        <taxon>Eukaryota</taxon>
        <taxon>Fungi</taxon>
        <taxon>Dikarya</taxon>
        <taxon>Ascomycota</taxon>
        <taxon>Pezizomycotina</taxon>
        <taxon>Leotiomycetes</taxon>
        <taxon>Helotiales</taxon>
        <taxon>Sclerotiniaceae</taxon>
        <taxon>Monilinia</taxon>
    </lineage>
</organism>
<evidence type="ECO:0000313" key="2">
    <source>
        <dbReference type="Proteomes" id="UP000672032"/>
    </source>
</evidence>
<dbReference type="SUPFAM" id="SSF50965">
    <property type="entry name" value="Galactose oxidase, central domain"/>
    <property type="match status" value="1"/>
</dbReference>
<protein>
    <submittedName>
        <fullName evidence="1">Uncharacterized protein</fullName>
    </submittedName>
</protein>
<evidence type="ECO:0000313" key="1">
    <source>
        <dbReference type="EMBL" id="QSZ31615.1"/>
    </source>
</evidence>
<keyword evidence="2" id="KW-1185">Reference proteome</keyword>